<proteinExistence type="predicted"/>
<protein>
    <recommendedName>
        <fullName evidence="3">Secretion system C-terminal sorting domain-containing protein</fullName>
    </recommendedName>
</protein>
<dbReference type="AlphaFoldDB" id="A0A150XHW7"/>
<keyword evidence="2" id="KW-1185">Reference proteome</keyword>
<dbReference type="STRING" id="333140.AWW68_06065"/>
<comment type="caution">
    <text evidence="1">The sequence shown here is derived from an EMBL/GenBank/DDBJ whole genome shotgun (WGS) entry which is preliminary data.</text>
</comment>
<accession>A0A150XHW7</accession>
<dbReference type="Proteomes" id="UP000075606">
    <property type="component" value="Unassembled WGS sequence"/>
</dbReference>
<sequence length="190" mass="21283">MLTIVMVMISTIAIANERPTVKVKSVEAKTIAVLATGYGEVKTDITLKSGNGRVFYRETVKGGENYAKRLDMSEMPNGEYTLEIENKNSFTAIPVKLELNTAVVNSKDEVTIVKPTLNVVGDKLNVAFADQNTEEVWVSIFDNNSNRLAYEKVSTENRKRFDLSRLEKGDYTVLMFTKGKKFIQSVSLEK</sequence>
<name>A0A150XHW7_9BACT</name>
<reference evidence="1 2" key="1">
    <citation type="submission" date="2016-01" db="EMBL/GenBank/DDBJ databases">
        <title>Genome sequencing of Roseivirga spongicola UST030701-084.</title>
        <authorList>
            <person name="Selvaratnam C."/>
            <person name="Thevarajoo S."/>
            <person name="Goh K.M."/>
            <person name="Ee R."/>
            <person name="Chan K.-G."/>
            <person name="Chong C.S."/>
        </authorList>
    </citation>
    <scope>NUCLEOTIDE SEQUENCE [LARGE SCALE GENOMIC DNA]</scope>
    <source>
        <strain evidence="1 2">UST030701-084</strain>
    </source>
</reference>
<evidence type="ECO:0000313" key="2">
    <source>
        <dbReference type="Proteomes" id="UP000075606"/>
    </source>
</evidence>
<gene>
    <name evidence="1" type="ORF">AWW68_06065</name>
</gene>
<organism evidence="1 2">
    <name type="scientific">Roseivirga spongicola</name>
    <dbReference type="NCBI Taxonomy" id="333140"/>
    <lineage>
        <taxon>Bacteria</taxon>
        <taxon>Pseudomonadati</taxon>
        <taxon>Bacteroidota</taxon>
        <taxon>Cytophagia</taxon>
        <taxon>Cytophagales</taxon>
        <taxon>Roseivirgaceae</taxon>
        <taxon>Roseivirga</taxon>
    </lineage>
</organism>
<evidence type="ECO:0000313" key="1">
    <source>
        <dbReference type="EMBL" id="KYG78330.1"/>
    </source>
</evidence>
<dbReference type="EMBL" id="LRPC01000001">
    <property type="protein sequence ID" value="KYG78330.1"/>
    <property type="molecule type" value="Genomic_DNA"/>
</dbReference>
<evidence type="ECO:0008006" key="3">
    <source>
        <dbReference type="Google" id="ProtNLM"/>
    </source>
</evidence>